<accession>V3ZRI4</accession>
<feature type="region of interest" description="Disordered" evidence="2">
    <location>
        <begin position="258"/>
        <end position="277"/>
    </location>
</feature>
<dbReference type="GeneID" id="20247745"/>
<feature type="domain" description="CEMIP" evidence="3">
    <location>
        <begin position="520"/>
        <end position="663"/>
    </location>
</feature>
<keyword evidence="6" id="KW-1185">Reference proteome</keyword>
<dbReference type="SUPFAM" id="SSF82895">
    <property type="entry name" value="TSP-1 type 1 repeat"/>
    <property type="match status" value="1"/>
</dbReference>
<evidence type="ECO:0000259" key="3">
    <source>
        <dbReference type="Pfam" id="PF24605"/>
    </source>
</evidence>
<dbReference type="InterPro" id="IPR052252">
    <property type="entry name" value="CEMIP/CEMIP2"/>
</dbReference>
<dbReference type="OrthoDB" id="120976at2759"/>
<feature type="domain" description="CEMIP beta-helix" evidence="4">
    <location>
        <begin position="42"/>
        <end position="247"/>
    </location>
</feature>
<dbReference type="InterPro" id="IPR011050">
    <property type="entry name" value="Pectin_lyase_fold/virulence"/>
</dbReference>
<dbReference type="RefSeq" id="XP_009055642.1">
    <property type="nucleotide sequence ID" value="XM_009057394.1"/>
</dbReference>
<evidence type="ECO:0000313" key="6">
    <source>
        <dbReference type="Proteomes" id="UP000030746"/>
    </source>
</evidence>
<dbReference type="PANTHER" id="PTHR15535">
    <property type="entry name" value="TRANSMEMBRANE PROTEIN 2-RELATED"/>
    <property type="match status" value="1"/>
</dbReference>
<dbReference type="SUPFAM" id="SSF51126">
    <property type="entry name" value="Pectin lyase-like"/>
    <property type="match status" value="1"/>
</dbReference>
<dbReference type="Gene3D" id="2.20.100.10">
    <property type="entry name" value="Thrombospondin type-1 (TSP1) repeat"/>
    <property type="match status" value="1"/>
</dbReference>
<dbReference type="PANTHER" id="PTHR15535:SF17">
    <property type="entry name" value="TRANSMEMBRANE PROTEIN"/>
    <property type="match status" value="1"/>
</dbReference>
<sequence>MTYNVDMRGEVALLTRNIQIEGEMEERCYISNGNCNNFLYDTFGGHLKFVRGFENVHLEGVELYHMGQQTEKVLSIRITTLGFFIGYYPVHFHMCHDVDGVGNYSHPPYFRDSTVHHSFSRCVTVHGTSGVTVQDNVCYDSLGHSYFLEDGGEKRNLLDGNIGLSTKKGKILKSDSRPATYWMTNPINSLRNNVAAGSEAYGIWYVFPDEPYGPSFGKDFMQKYEAMHTPILEFDNNVAHSNEDTGLFADNKVLQSSDATGSNEYSPRIYPMDPNSPPASVNFTRPTLYKNRRGNMFLRGGWLRVDRGSFADSSVGATFAKSDDQQQFLYNSVFLGESKNIGEPHIGMSRSLPDPDNIHTHIEGFSFYDGPVYVENSWFSNFIRHHLYPVGAVGFNRNDQNPSSAVSSVMGVKFGFDDDAQGNRVYHTDTSISGFSDHDGDDVATVRDIDGSLTGYVGSQLVRPTDFNINAGCYVRTNWNMAICPQSYGKLTIQLESEADRGKTSPFAVRDDKPTVKETRDSTHPAQFLTILGGDYSYTINWSNYVPHQFSIRGEGIEHGKWVRFGVCLPRDVMIDITSYKPKYLGSIHDWTLTQTLDDLEADTVGDKYFWDSYVGLLFFKFMNYNTRTINDTTECPGSGCPEIKITVTGGNTLDADCTQRAYNGAYNRNAPTEKVVLKQIDLPASLAAPTSSMGAGETRPFGTRRTLDGKFGRWTDWTPCSKNCLGENQYRYRSCNQPIPQNGGRNCVGNAVDSRKCDQRKCTRRDGRSIFRRWSRCRRTGGRHGVQTRRRRLRRNEEVRPR</sequence>
<feature type="compositionally biased region" description="Basic residues" evidence="2">
    <location>
        <begin position="782"/>
        <end position="795"/>
    </location>
</feature>
<name>V3ZRI4_LOTGI</name>
<dbReference type="Pfam" id="PF00090">
    <property type="entry name" value="TSP_1"/>
    <property type="match status" value="1"/>
</dbReference>
<gene>
    <name evidence="5" type="ORF">LOTGIDRAFT_228687</name>
</gene>
<dbReference type="Gene3D" id="2.160.20.10">
    <property type="entry name" value="Single-stranded right-handed beta-helix, Pectin lyase-like"/>
    <property type="match status" value="1"/>
</dbReference>
<dbReference type="KEGG" id="lgi:LOTGIDRAFT_228687"/>
<dbReference type="InterPro" id="IPR055400">
    <property type="entry name" value="CEMIP_X"/>
</dbReference>
<dbReference type="PROSITE" id="PS50092">
    <property type="entry name" value="TSP1"/>
    <property type="match status" value="1"/>
</dbReference>
<evidence type="ECO:0000259" key="4">
    <source>
        <dbReference type="Pfam" id="PF24606"/>
    </source>
</evidence>
<dbReference type="HOGENOM" id="CLU_350666_0_0_1"/>
<dbReference type="FunFam" id="2.20.100.10:FF:000001">
    <property type="entry name" value="semaphorin-5A isoform X1"/>
    <property type="match status" value="1"/>
</dbReference>
<dbReference type="SMART" id="SM00209">
    <property type="entry name" value="TSP1"/>
    <property type="match status" value="1"/>
</dbReference>
<dbReference type="InterPro" id="IPR055401">
    <property type="entry name" value="CEMIP_beta-hel_dom"/>
</dbReference>
<dbReference type="Pfam" id="PF24605">
    <property type="entry name" value="CEMIP_X"/>
    <property type="match status" value="1"/>
</dbReference>
<dbReference type="InterPro" id="IPR000884">
    <property type="entry name" value="TSP1_rpt"/>
</dbReference>
<dbReference type="InterPro" id="IPR012334">
    <property type="entry name" value="Pectin_lyas_fold"/>
</dbReference>
<evidence type="ECO:0000313" key="5">
    <source>
        <dbReference type="EMBL" id="ESO94033.1"/>
    </source>
</evidence>
<evidence type="ECO:0008006" key="7">
    <source>
        <dbReference type="Google" id="ProtNLM"/>
    </source>
</evidence>
<dbReference type="InterPro" id="IPR036383">
    <property type="entry name" value="TSP1_rpt_sf"/>
</dbReference>
<feature type="region of interest" description="Disordered" evidence="2">
    <location>
        <begin position="782"/>
        <end position="803"/>
    </location>
</feature>
<reference evidence="5 6" key="1">
    <citation type="journal article" date="2013" name="Nature">
        <title>Insights into bilaterian evolution from three spiralian genomes.</title>
        <authorList>
            <person name="Simakov O."/>
            <person name="Marletaz F."/>
            <person name="Cho S.J."/>
            <person name="Edsinger-Gonzales E."/>
            <person name="Havlak P."/>
            <person name="Hellsten U."/>
            <person name="Kuo D.H."/>
            <person name="Larsson T."/>
            <person name="Lv J."/>
            <person name="Arendt D."/>
            <person name="Savage R."/>
            <person name="Osoegawa K."/>
            <person name="de Jong P."/>
            <person name="Grimwood J."/>
            <person name="Chapman J.A."/>
            <person name="Shapiro H."/>
            <person name="Aerts A."/>
            <person name="Otillar R.P."/>
            <person name="Terry A.Y."/>
            <person name="Boore J.L."/>
            <person name="Grigoriev I.V."/>
            <person name="Lindberg D.R."/>
            <person name="Seaver E.C."/>
            <person name="Weisblat D.A."/>
            <person name="Putnam N.H."/>
            <person name="Rokhsar D.S."/>
        </authorList>
    </citation>
    <scope>NUCLEOTIDE SEQUENCE [LARGE SCALE GENOMIC DNA]</scope>
</reference>
<dbReference type="Pfam" id="PF24606">
    <property type="entry name" value="CEMIP_beta-hel"/>
    <property type="match status" value="1"/>
</dbReference>
<dbReference type="CTD" id="20247745"/>
<evidence type="ECO:0000256" key="1">
    <source>
        <dbReference type="ARBA" id="ARBA00023157"/>
    </source>
</evidence>
<evidence type="ECO:0000256" key="2">
    <source>
        <dbReference type="SAM" id="MobiDB-lite"/>
    </source>
</evidence>
<dbReference type="AlphaFoldDB" id="V3ZRI4"/>
<dbReference type="EMBL" id="KB201890">
    <property type="protein sequence ID" value="ESO94033.1"/>
    <property type="molecule type" value="Genomic_DNA"/>
</dbReference>
<keyword evidence="1" id="KW-1015">Disulfide bond</keyword>
<dbReference type="OMA" id="DYGCPRA"/>
<dbReference type="Proteomes" id="UP000030746">
    <property type="component" value="Unassembled WGS sequence"/>
</dbReference>
<organism evidence="5 6">
    <name type="scientific">Lottia gigantea</name>
    <name type="common">Giant owl limpet</name>
    <dbReference type="NCBI Taxonomy" id="225164"/>
    <lineage>
        <taxon>Eukaryota</taxon>
        <taxon>Metazoa</taxon>
        <taxon>Spiralia</taxon>
        <taxon>Lophotrochozoa</taxon>
        <taxon>Mollusca</taxon>
        <taxon>Gastropoda</taxon>
        <taxon>Patellogastropoda</taxon>
        <taxon>Lottioidea</taxon>
        <taxon>Lottiidae</taxon>
        <taxon>Lottia</taxon>
    </lineage>
</organism>
<proteinExistence type="predicted"/>
<protein>
    <recommendedName>
        <fullName evidence="7">G8 domain-containing protein</fullName>
    </recommendedName>
</protein>